<dbReference type="GO" id="GO:0005886">
    <property type="term" value="C:plasma membrane"/>
    <property type="evidence" value="ECO:0007669"/>
    <property type="project" value="UniProtKB-SubCell"/>
</dbReference>
<feature type="transmembrane region" description="Helical" evidence="7">
    <location>
        <begin position="140"/>
        <end position="166"/>
    </location>
</feature>
<keyword evidence="3 7" id="KW-1003">Cell membrane</keyword>
<evidence type="ECO:0000256" key="2">
    <source>
        <dbReference type="ARBA" id="ARBA00010792"/>
    </source>
</evidence>
<dbReference type="PANTHER" id="PTHR30353">
    <property type="entry name" value="INNER MEMBRANE PROTEIN DEDA-RELATED"/>
    <property type="match status" value="1"/>
</dbReference>
<feature type="domain" description="VTT" evidence="8">
    <location>
        <begin position="35"/>
        <end position="160"/>
    </location>
</feature>
<dbReference type="Proteomes" id="UP000246278">
    <property type="component" value="Unassembled WGS sequence"/>
</dbReference>
<keyword evidence="6 7" id="KW-0472">Membrane</keyword>
<evidence type="ECO:0000256" key="4">
    <source>
        <dbReference type="ARBA" id="ARBA00022692"/>
    </source>
</evidence>
<comment type="caution">
    <text evidence="9">The sequence shown here is derived from an EMBL/GenBank/DDBJ whole genome shotgun (WGS) entry which is preliminary data.</text>
</comment>
<keyword evidence="4 7" id="KW-0812">Transmembrane</keyword>
<dbReference type="InterPro" id="IPR032816">
    <property type="entry name" value="VTT_dom"/>
</dbReference>
<evidence type="ECO:0000313" key="9">
    <source>
        <dbReference type="EMBL" id="PWW81471.1"/>
    </source>
</evidence>
<dbReference type="RefSeq" id="WP_110023965.1">
    <property type="nucleotide sequence ID" value="NZ_PDNZ01000007.1"/>
</dbReference>
<evidence type="ECO:0000256" key="1">
    <source>
        <dbReference type="ARBA" id="ARBA00004651"/>
    </source>
</evidence>
<protein>
    <recommendedName>
        <fullName evidence="8">VTT domain-containing protein</fullName>
    </recommendedName>
</protein>
<organism evidence="9 10">
    <name type="scientific">Prosthecochloris marina</name>
    <dbReference type="NCBI Taxonomy" id="2017681"/>
    <lineage>
        <taxon>Bacteria</taxon>
        <taxon>Pseudomonadati</taxon>
        <taxon>Chlorobiota</taxon>
        <taxon>Chlorobiia</taxon>
        <taxon>Chlorobiales</taxon>
        <taxon>Chlorobiaceae</taxon>
        <taxon>Prosthecochloris</taxon>
    </lineage>
</organism>
<evidence type="ECO:0000259" key="8">
    <source>
        <dbReference type="Pfam" id="PF09335"/>
    </source>
</evidence>
<evidence type="ECO:0000313" key="10">
    <source>
        <dbReference type="Proteomes" id="UP000246278"/>
    </source>
</evidence>
<proteinExistence type="inferred from homology"/>
<dbReference type="InterPro" id="IPR032818">
    <property type="entry name" value="DedA-like"/>
</dbReference>
<evidence type="ECO:0000256" key="6">
    <source>
        <dbReference type="ARBA" id="ARBA00023136"/>
    </source>
</evidence>
<feature type="transmembrane region" description="Helical" evidence="7">
    <location>
        <begin position="55"/>
        <end position="77"/>
    </location>
</feature>
<sequence>MQDIHTLEELIIWGGYALLFAIVFAETGLFAGFFLPGDSLLITAGLIAASGQLDFPLVVATLCLGAIMGDSTGYFIGSQLQRAFLNKKETMFFRKEHLDKTERFYEKHGSKAVFLARFVPVVRSFTATLAGVAKMPYPVFLFYSISGSVVWVLCFTSAGYFLAALFPDLVDFVHYIILVGIIIIIANSVKYLRKKNNDNRN</sequence>
<dbReference type="OrthoDB" id="9813426at2"/>
<accession>A0A317T7T7</accession>
<comment type="subcellular location">
    <subcellularLocation>
        <location evidence="1 7">Cell membrane</location>
        <topology evidence="1 7">Multi-pass membrane protein</topology>
    </subcellularLocation>
</comment>
<comment type="similarity">
    <text evidence="2 7">Belongs to the DedA family.</text>
</comment>
<dbReference type="PANTHER" id="PTHR30353:SF0">
    <property type="entry name" value="TRANSMEMBRANE PROTEIN"/>
    <property type="match status" value="1"/>
</dbReference>
<name>A0A317T7T7_9CHLB</name>
<evidence type="ECO:0000256" key="5">
    <source>
        <dbReference type="ARBA" id="ARBA00022989"/>
    </source>
</evidence>
<feature type="transmembrane region" description="Helical" evidence="7">
    <location>
        <begin position="12"/>
        <end position="35"/>
    </location>
</feature>
<dbReference type="Pfam" id="PF09335">
    <property type="entry name" value="VTT_dom"/>
    <property type="match status" value="1"/>
</dbReference>
<gene>
    <name evidence="9" type="ORF">CR164_10595</name>
</gene>
<feature type="transmembrane region" description="Helical" evidence="7">
    <location>
        <begin position="172"/>
        <end position="192"/>
    </location>
</feature>
<dbReference type="EMBL" id="PDNZ01000007">
    <property type="protein sequence ID" value="PWW81471.1"/>
    <property type="molecule type" value="Genomic_DNA"/>
</dbReference>
<keyword evidence="5 7" id="KW-1133">Transmembrane helix</keyword>
<dbReference type="AlphaFoldDB" id="A0A317T7T7"/>
<evidence type="ECO:0000256" key="7">
    <source>
        <dbReference type="RuleBase" id="RU367016"/>
    </source>
</evidence>
<evidence type="ECO:0000256" key="3">
    <source>
        <dbReference type="ARBA" id="ARBA00022475"/>
    </source>
</evidence>
<keyword evidence="10" id="KW-1185">Reference proteome</keyword>
<reference evidence="10" key="1">
    <citation type="submission" date="2017-10" db="EMBL/GenBank/DDBJ databases">
        <authorList>
            <person name="Gaisin V.A."/>
            <person name="Rysina M.S."/>
            <person name="Grouzdev D.S."/>
        </authorList>
    </citation>
    <scope>NUCLEOTIDE SEQUENCE [LARGE SCALE GENOMIC DNA]</scope>
    <source>
        <strain evidence="10">V1</strain>
    </source>
</reference>